<dbReference type="InterPro" id="IPR052579">
    <property type="entry name" value="Zinc_finger_SWIM"/>
</dbReference>
<keyword evidence="2" id="KW-1185">Reference proteome</keyword>
<proteinExistence type="predicted"/>
<dbReference type="Proteomes" id="UP000789901">
    <property type="component" value="Unassembled WGS sequence"/>
</dbReference>
<dbReference type="EMBL" id="CAJVQB010107103">
    <property type="protein sequence ID" value="CAG8851634.1"/>
    <property type="molecule type" value="Genomic_DNA"/>
</dbReference>
<feature type="non-terminal residue" evidence="1">
    <location>
        <position position="249"/>
    </location>
</feature>
<reference evidence="1 2" key="1">
    <citation type="submission" date="2021-06" db="EMBL/GenBank/DDBJ databases">
        <authorList>
            <person name="Kallberg Y."/>
            <person name="Tangrot J."/>
            <person name="Rosling A."/>
        </authorList>
    </citation>
    <scope>NUCLEOTIDE SEQUENCE [LARGE SCALE GENOMIC DNA]</scope>
    <source>
        <strain evidence="1 2">120-4 pot B 10/14</strain>
    </source>
</reference>
<evidence type="ECO:0000313" key="1">
    <source>
        <dbReference type="EMBL" id="CAG8851634.1"/>
    </source>
</evidence>
<comment type="caution">
    <text evidence="1">The sequence shown here is derived from an EMBL/GenBank/DDBJ whole genome shotgun (WGS) entry which is preliminary data.</text>
</comment>
<sequence length="249" mass="28678">CEILGRIYNTKKDILNVFQEIAQLSGFTVTVKSSGYHHFHIQYKHGGQPQNTSNLTVDARKRKRMSKQAKRIAEQMLKAGAKPSTIYEAIRDENGEPTMTRRDILNLSSQIYISEENSSMEALIIGIKKRGYTVRRETQKVKAAKRFPEVILANATYKMNVYKLLFVNFVDNDAALIGALKKTFPQSEHLLCTWHVLNNFKKNLKKHFMDDSFDKIIKTVDRIIHLSDYEMLNLTITLYKTLAALSFNE</sequence>
<protein>
    <submittedName>
        <fullName evidence="1">26858_t:CDS:1</fullName>
    </submittedName>
</protein>
<gene>
    <name evidence="1" type="ORF">GMARGA_LOCUS40840</name>
</gene>
<accession>A0ABN7X9X9</accession>
<dbReference type="PANTHER" id="PTHR31569">
    <property type="entry name" value="SWIM-TYPE DOMAIN-CONTAINING PROTEIN"/>
    <property type="match status" value="1"/>
</dbReference>
<feature type="non-terminal residue" evidence="1">
    <location>
        <position position="1"/>
    </location>
</feature>
<organism evidence="1 2">
    <name type="scientific">Gigaspora margarita</name>
    <dbReference type="NCBI Taxonomy" id="4874"/>
    <lineage>
        <taxon>Eukaryota</taxon>
        <taxon>Fungi</taxon>
        <taxon>Fungi incertae sedis</taxon>
        <taxon>Mucoromycota</taxon>
        <taxon>Glomeromycotina</taxon>
        <taxon>Glomeromycetes</taxon>
        <taxon>Diversisporales</taxon>
        <taxon>Gigasporaceae</taxon>
        <taxon>Gigaspora</taxon>
    </lineage>
</organism>
<name>A0ABN7X9X9_GIGMA</name>
<dbReference type="PANTHER" id="PTHR31569:SF4">
    <property type="entry name" value="SWIM-TYPE DOMAIN-CONTAINING PROTEIN"/>
    <property type="match status" value="1"/>
</dbReference>
<evidence type="ECO:0000313" key="2">
    <source>
        <dbReference type="Proteomes" id="UP000789901"/>
    </source>
</evidence>